<organism evidence="2 3">
    <name type="scientific">Ustilago trichophora</name>
    <dbReference type="NCBI Taxonomy" id="86804"/>
    <lineage>
        <taxon>Eukaryota</taxon>
        <taxon>Fungi</taxon>
        <taxon>Dikarya</taxon>
        <taxon>Basidiomycota</taxon>
        <taxon>Ustilaginomycotina</taxon>
        <taxon>Ustilaginomycetes</taxon>
        <taxon>Ustilaginales</taxon>
        <taxon>Ustilaginaceae</taxon>
        <taxon>Ustilago</taxon>
    </lineage>
</organism>
<feature type="compositionally biased region" description="Low complexity" evidence="1">
    <location>
        <begin position="71"/>
        <end position="88"/>
    </location>
</feature>
<dbReference type="AlphaFoldDB" id="A0A5C3EKE6"/>
<dbReference type="EMBL" id="OOIN01000036">
    <property type="protein sequence ID" value="SPO31104.1"/>
    <property type="molecule type" value="Genomic_DNA"/>
</dbReference>
<evidence type="ECO:0000256" key="1">
    <source>
        <dbReference type="SAM" id="MobiDB-lite"/>
    </source>
</evidence>
<proteinExistence type="predicted"/>
<gene>
    <name evidence="2" type="ORF">UTRI_05254_B</name>
</gene>
<feature type="region of interest" description="Disordered" evidence="1">
    <location>
        <begin position="282"/>
        <end position="308"/>
    </location>
</feature>
<feature type="compositionally biased region" description="Polar residues" evidence="1">
    <location>
        <begin position="210"/>
        <end position="232"/>
    </location>
</feature>
<feature type="region of interest" description="Disordered" evidence="1">
    <location>
        <begin position="201"/>
        <end position="241"/>
    </location>
</feature>
<feature type="compositionally biased region" description="Acidic residues" evidence="1">
    <location>
        <begin position="347"/>
        <end position="356"/>
    </location>
</feature>
<feature type="region of interest" description="Disordered" evidence="1">
    <location>
        <begin position="383"/>
        <end position="412"/>
    </location>
</feature>
<protein>
    <submittedName>
        <fullName evidence="2">Uncharacterized protein</fullName>
    </submittedName>
</protein>
<dbReference type="Proteomes" id="UP000324022">
    <property type="component" value="Unassembled WGS sequence"/>
</dbReference>
<accession>A0A5C3EKE6</accession>
<feature type="region of interest" description="Disordered" evidence="1">
    <location>
        <begin position="345"/>
        <end position="367"/>
    </location>
</feature>
<dbReference type="OrthoDB" id="3365304at2759"/>
<evidence type="ECO:0000313" key="3">
    <source>
        <dbReference type="Proteomes" id="UP000324022"/>
    </source>
</evidence>
<feature type="compositionally biased region" description="Low complexity" evidence="1">
    <location>
        <begin position="282"/>
        <end position="291"/>
    </location>
</feature>
<feature type="compositionally biased region" description="Polar residues" evidence="1">
    <location>
        <begin position="128"/>
        <end position="144"/>
    </location>
</feature>
<name>A0A5C3EKE6_9BASI</name>
<feature type="region of interest" description="Disordered" evidence="1">
    <location>
        <begin position="71"/>
        <end position="103"/>
    </location>
</feature>
<reference evidence="2 3" key="1">
    <citation type="submission" date="2018-03" db="EMBL/GenBank/DDBJ databases">
        <authorList>
            <person name="Guldener U."/>
        </authorList>
    </citation>
    <scope>NUCLEOTIDE SEQUENCE [LARGE SCALE GENOMIC DNA]</scope>
    <source>
        <strain evidence="2 3">NBRC100155</strain>
    </source>
</reference>
<keyword evidence="3" id="KW-1185">Reference proteome</keyword>
<sequence length="627" mass="68580">MDNALQALTNTLDAINSRQAAARKRARKGGDATPFTSAVLNREGLEIYTYIRDADAQTEANLFWYPPLPQSASSSRAGPSSSAPRSTRVASGRTIGAAGRMTDDANEADLLLAPRLPEPRHVAPPTPLRNNQVSDKHNFQSQNDQSVDPRVLLLAALRLNDTCGKGSRTRKHIKGLLKNHASLNQSIKSYEQQIRQSEAELRATAEGKSITPSQLSSANTEAAHASNATSETDQIHTHLSEVEDSIKKEELEILALEEMIAELRQARNDCLKQELERQQRAEAAAESSRIQPQQKSPQRALPRASLARVERGDISAHDFVREASPVADDQDHELLDSRMDLTQQPAEEMEEEEEEVQQVAYSSEPQYAADETVEPDATVAREHHDVSVSQSFDDPADLTIQQPHEPESHQLGEDVADTSAAIDPVVPVAEEPIAVSHPPQSSHLLAAASQSSEELERVTQKVWEVFGDALRSVAPERESADYLDTLDVLKALMSGGDKPSNAGDYSVGSVQTSSTLSTATSEASAATGAQLTPEVLMTAFVIFQMLVSDEPHRMNIDELKVRGHEWWSTSGMHVWLHGQSHDETDVPSRVEAFEDGQNLARKATYGMISKQLFAIKRQKGVGLVGFA</sequence>
<evidence type="ECO:0000313" key="2">
    <source>
        <dbReference type="EMBL" id="SPO31104.1"/>
    </source>
</evidence>
<feature type="region of interest" description="Disordered" evidence="1">
    <location>
        <begin position="117"/>
        <end position="144"/>
    </location>
</feature>